<feature type="domain" description="Glutaredoxin" evidence="1">
    <location>
        <begin position="2"/>
        <end position="42"/>
    </location>
</feature>
<name>A0AAD6CS78_9EURO</name>
<dbReference type="GO" id="GO:0015038">
    <property type="term" value="F:glutathione disulfide oxidoreductase activity"/>
    <property type="evidence" value="ECO:0007669"/>
    <property type="project" value="TreeGrafter"/>
</dbReference>
<dbReference type="SUPFAM" id="SSF52833">
    <property type="entry name" value="Thioredoxin-like"/>
    <property type="match status" value="1"/>
</dbReference>
<dbReference type="Proteomes" id="UP001220324">
    <property type="component" value="Unassembled WGS sequence"/>
</dbReference>
<dbReference type="InterPro" id="IPR014025">
    <property type="entry name" value="Glutaredoxin_subgr"/>
</dbReference>
<dbReference type="GO" id="GO:0005634">
    <property type="term" value="C:nucleus"/>
    <property type="evidence" value="ECO:0007669"/>
    <property type="project" value="TreeGrafter"/>
</dbReference>
<evidence type="ECO:0000313" key="2">
    <source>
        <dbReference type="EMBL" id="KAJ5537799.1"/>
    </source>
</evidence>
<dbReference type="InterPro" id="IPR002109">
    <property type="entry name" value="Glutaredoxin"/>
</dbReference>
<dbReference type="EMBL" id="JAQIZZ010000006">
    <property type="protein sequence ID" value="KAJ5537799.1"/>
    <property type="molecule type" value="Genomic_DNA"/>
</dbReference>
<accession>A0AAD6CS78</accession>
<proteinExistence type="predicted"/>
<dbReference type="PROSITE" id="PS51354">
    <property type="entry name" value="GLUTAREDOXIN_2"/>
    <property type="match status" value="1"/>
</dbReference>
<keyword evidence="3" id="KW-1185">Reference proteome</keyword>
<gene>
    <name evidence="2" type="ORF">N7494_007278</name>
</gene>
<evidence type="ECO:0000313" key="3">
    <source>
        <dbReference type="Proteomes" id="UP001220324"/>
    </source>
</evidence>
<dbReference type="Pfam" id="PF00462">
    <property type="entry name" value="Glutaredoxin"/>
    <property type="match status" value="1"/>
</dbReference>
<reference evidence="2 3" key="1">
    <citation type="journal article" date="2023" name="IMA Fungus">
        <title>Comparative genomic study of the Penicillium genus elucidates a diverse pangenome and 15 lateral gene transfer events.</title>
        <authorList>
            <person name="Petersen C."/>
            <person name="Sorensen T."/>
            <person name="Nielsen M.R."/>
            <person name="Sondergaard T.E."/>
            <person name="Sorensen J.L."/>
            <person name="Fitzpatrick D.A."/>
            <person name="Frisvad J.C."/>
            <person name="Nielsen K.L."/>
        </authorList>
    </citation>
    <scope>NUCLEOTIDE SEQUENCE [LARGE SCALE GENOMIC DNA]</scope>
    <source>
        <strain evidence="2 3">IBT 35679</strain>
    </source>
</reference>
<protein>
    <submittedName>
        <fullName evidence="2">Glutaredoxin Grx1</fullName>
    </submittedName>
</protein>
<organism evidence="2 3">
    <name type="scientific">Penicillium frequentans</name>
    <dbReference type="NCBI Taxonomy" id="3151616"/>
    <lineage>
        <taxon>Eukaryota</taxon>
        <taxon>Fungi</taxon>
        <taxon>Dikarya</taxon>
        <taxon>Ascomycota</taxon>
        <taxon>Pezizomycotina</taxon>
        <taxon>Eurotiomycetes</taxon>
        <taxon>Eurotiomycetidae</taxon>
        <taxon>Eurotiales</taxon>
        <taxon>Aspergillaceae</taxon>
        <taxon>Penicillium</taxon>
    </lineage>
</organism>
<dbReference type="Gene3D" id="3.40.30.10">
    <property type="entry name" value="Glutaredoxin"/>
    <property type="match status" value="1"/>
</dbReference>
<dbReference type="PANTHER" id="PTHR45694">
    <property type="entry name" value="GLUTAREDOXIN 2"/>
    <property type="match status" value="1"/>
</dbReference>
<dbReference type="PRINTS" id="PR00160">
    <property type="entry name" value="GLUTAREDOXIN"/>
</dbReference>
<dbReference type="AlphaFoldDB" id="A0AAD6CS78"/>
<dbReference type="InterPro" id="IPR036249">
    <property type="entry name" value="Thioredoxin-like_sf"/>
</dbReference>
<comment type="caution">
    <text evidence="2">The sequence shown here is derived from an EMBL/GenBank/DDBJ whole genome shotgun (WGS) entry which is preliminary data.</text>
</comment>
<dbReference type="PANTHER" id="PTHR45694:SF18">
    <property type="entry name" value="GLUTAREDOXIN-1-RELATED"/>
    <property type="match status" value="1"/>
</dbReference>
<dbReference type="GO" id="GO:0005737">
    <property type="term" value="C:cytoplasm"/>
    <property type="evidence" value="ECO:0007669"/>
    <property type="project" value="TreeGrafter"/>
</dbReference>
<evidence type="ECO:0000259" key="1">
    <source>
        <dbReference type="Pfam" id="PF00462"/>
    </source>
</evidence>
<sequence>MGATFTVQELDKLKDGKAMQAALQEISNQRTVPNIFIKQKHIGGNSDLQGKSTNELKKLLKEAGAISE</sequence>
<dbReference type="GO" id="GO:0034599">
    <property type="term" value="P:cellular response to oxidative stress"/>
    <property type="evidence" value="ECO:0007669"/>
    <property type="project" value="TreeGrafter"/>
</dbReference>